<feature type="domain" description="RNase H type-1" evidence="2">
    <location>
        <begin position="542"/>
        <end position="643"/>
    </location>
</feature>
<dbReference type="EMBL" id="SMMG02000006">
    <property type="protein sequence ID" value="KAA3470588.1"/>
    <property type="molecule type" value="Genomic_DNA"/>
</dbReference>
<protein>
    <submittedName>
        <fullName evidence="3">Reverse transcriptase</fullName>
    </submittedName>
</protein>
<dbReference type="Pfam" id="PF13456">
    <property type="entry name" value="RVT_3"/>
    <property type="match status" value="1"/>
</dbReference>
<dbReference type="Proteomes" id="UP000325315">
    <property type="component" value="Unassembled WGS sequence"/>
</dbReference>
<keyword evidence="3" id="KW-0695">RNA-directed DNA polymerase</keyword>
<reference evidence="4" key="1">
    <citation type="journal article" date="2019" name="Plant Biotechnol. J.">
        <title>Genome sequencing of the Australian wild diploid species Gossypium australe highlights disease resistance and delayed gland morphogenesis.</title>
        <authorList>
            <person name="Cai Y."/>
            <person name="Cai X."/>
            <person name="Wang Q."/>
            <person name="Wang P."/>
            <person name="Zhang Y."/>
            <person name="Cai C."/>
            <person name="Xu Y."/>
            <person name="Wang K."/>
            <person name="Zhou Z."/>
            <person name="Wang C."/>
            <person name="Geng S."/>
            <person name="Li B."/>
            <person name="Dong Q."/>
            <person name="Hou Y."/>
            <person name="Wang H."/>
            <person name="Ai P."/>
            <person name="Liu Z."/>
            <person name="Yi F."/>
            <person name="Sun M."/>
            <person name="An G."/>
            <person name="Cheng J."/>
            <person name="Zhang Y."/>
            <person name="Shi Q."/>
            <person name="Xie Y."/>
            <person name="Shi X."/>
            <person name="Chang Y."/>
            <person name="Huang F."/>
            <person name="Chen Y."/>
            <person name="Hong S."/>
            <person name="Mi L."/>
            <person name="Sun Q."/>
            <person name="Zhang L."/>
            <person name="Zhou B."/>
            <person name="Peng R."/>
            <person name="Zhang X."/>
            <person name="Liu F."/>
        </authorList>
    </citation>
    <scope>NUCLEOTIDE SEQUENCE [LARGE SCALE GENOMIC DNA]</scope>
    <source>
        <strain evidence="4">cv. PA1801</strain>
    </source>
</reference>
<organism evidence="3 4">
    <name type="scientific">Gossypium australe</name>
    <dbReference type="NCBI Taxonomy" id="47621"/>
    <lineage>
        <taxon>Eukaryota</taxon>
        <taxon>Viridiplantae</taxon>
        <taxon>Streptophyta</taxon>
        <taxon>Embryophyta</taxon>
        <taxon>Tracheophyta</taxon>
        <taxon>Spermatophyta</taxon>
        <taxon>Magnoliopsida</taxon>
        <taxon>eudicotyledons</taxon>
        <taxon>Gunneridae</taxon>
        <taxon>Pentapetalae</taxon>
        <taxon>rosids</taxon>
        <taxon>malvids</taxon>
        <taxon>Malvales</taxon>
        <taxon>Malvaceae</taxon>
        <taxon>Malvoideae</taxon>
        <taxon>Gossypium</taxon>
    </lineage>
</organism>
<dbReference type="InterPro" id="IPR052343">
    <property type="entry name" value="Retrotransposon-Effector_Assoc"/>
</dbReference>
<dbReference type="InterPro" id="IPR043502">
    <property type="entry name" value="DNA/RNA_pol_sf"/>
</dbReference>
<dbReference type="GO" id="GO:0004523">
    <property type="term" value="F:RNA-DNA hybrid ribonuclease activity"/>
    <property type="evidence" value="ECO:0007669"/>
    <property type="project" value="InterPro"/>
</dbReference>
<keyword evidence="3" id="KW-0808">Transferase</keyword>
<dbReference type="Pfam" id="PF00078">
    <property type="entry name" value="RVT_1"/>
    <property type="match status" value="1"/>
</dbReference>
<dbReference type="CDD" id="cd01650">
    <property type="entry name" value="RT_nLTR_like"/>
    <property type="match status" value="1"/>
</dbReference>
<keyword evidence="3" id="KW-0548">Nucleotidyltransferase</keyword>
<dbReference type="OrthoDB" id="1934719at2759"/>
<dbReference type="GO" id="GO:0003964">
    <property type="term" value="F:RNA-directed DNA polymerase activity"/>
    <property type="evidence" value="ECO:0007669"/>
    <property type="project" value="UniProtKB-KW"/>
</dbReference>
<dbReference type="SUPFAM" id="SSF56672">
    <property type="entry name" value="DNA/RNA polymerases"/>
    <property type="match status" value="1"/>
</dbReference>
<dbReference type="InterPro" id="IPR002156">
    <property type="entry name" value="RNaseH_domain"/>
</dbReference>
<dbReference type="AlphaFoldDB" id="A0A5B6VNM6"/>
<name>A0A5B6VNM6_9ROSI</name>
<evidence type="ECO:0000259" key="1">
    <source>
        <dbReference type="Pfam" id="PF00078"/>
    </source>
</evidence>
<keyword evidence="4" id="KW-1185">Reference proteome</keyword>
<dbReference type="InterPro" id="IPR000477">
    <property type="entry name" value="RT_dom"/>
</dbReference>
<feature type="domain" description="Reverse transcriptase" evidence="1">
    <location>
        <begin position="182"/>
        <end position="339"/>
    </location>
</feature>
<sequence length="644" mass="73120">MAGCLAVHADPNLKSRSWDILRTVGRLVREDWIVGGDFNAIIDEAEKEGACRKPRVTMDEFRDVMEDLTLVDIKTDKGWFKWVNNRESKNMYRKMKNYIRRLVARIDKLIDGPYEEFNADRLKTTRLKLGHLYAEEESYWAQRSQIKWLKEGDRNTHGNKDITYLNDTIIVLILKIKDPINMTNFHHISLCRVIYKIISKVLVNHLKAALPICISQNQSAFILGRMIHDNILITHELMHYLQSSKNGPNKGFVIKLDMSKAYDHVEWNFLEKVMKNLGFEDAWVDKIICSVRLVKYVVKCNTILLEVIDPEWGLRKGDPLSSYLFLFCMEAFSRMLLNAQNASLIRGTRASQNDPRSIVGLRGSSSTVRRCNQKSVGCSGHAKKKEVVGKCLHGTKFASSRAWESLALETYVFLNLLSLEDKFGSYSPSKTCCVIMCSARSVSLIATSFTPKKLTNHLTHRQASLLLLTLSKMASIGKLVMGTILIFSKKIGALKNFKSDSPSVVQMQKPLYMPLKIALLLGPLLPSVDLMKPLSKTVKLNLDATVSKIKTGFRVIVRDFDGFVLGGGWGFKDEDMTVDWPKLYALEESLKITRSLNIPNAIFETDCVSLANRVKKCREDITIIGYSIKEILKAMEMFNNVAVN</sequence>
<dbReference type="InterPro" id="IPR036691">
    <property type="entry name" value="Endo/exonu/phosph_ase_sf"/>
</dbReference>
<dbReference type="PANTHER" id="PTHR46890">
    <property type="entry name" value="NON-LTR RETROLELEMENT REVERSE TRANSCRIPTASE-LIKE PROTEIN-RELATED"/>
    <property type="match status" value="1"/>
</dbReference>
<comment type="caution">
    <text evidence="3">The sequence shown here is derived from an EMBL/GenBank/DDBJ whole genome shotgun (WGS) entry which is preliminary data.</text>
</comment>
<evidence type="ECO:0000313" key="4">
    <source>
        <dbReference type="Proteomes" id="UP000325315"/>
    </source>
</evidence>
<dbReference type="SUPFAM" id="SSF56219">
    <property type="entry name" value="DNase I-like"/>
    <property type="match status" value="1"/>
</dbReference>
<evidence type="ECO:0000259" key="2">
    <source>
        <dbReference type="Pfam" id="PF13456"/>
    </source>
</evidence>
<proteinExistence type="predicted"/>
<gene>
    <name evidence="3" type="ORF">EPI10_016283</name>
</gene>
<dbReference type="PANTHER" id="PTHR46890:SF48">
    <property type="entry name" value="RNA-DIRECTED DNA POLYMERASE"/>
    <property type="match status" value="1"/>
</dbReference>
<accession>A0A5B6VNM6</accession>
<dbReference type="Gene3D" id="3.60.10.10">
    <property type="entry name" value="Endonuclease/exonuclease/phosphatase"/>
    <property type="match status" value="1"/>
</dbReference>
<evidence type="ECO:0000313" key="3">
    <source>
        <dbReference type="EMBL" id="KAA3470588.1"/>
    </source>
</evidence>
<dbReference type="GO" id="GO:0003676">
    <property type="term" value="F:nucleic acid binding"/>
    <property type="evidence" value="ECO:0007669"/>
    <property type="project" value="InterPro"/>
</dbReference>